<dbReference type="SUPFAM" id="SSF55486">
    <property type="entry name" value="Metalloproteases ('zincins'), catalytic domain"/>
    <property type="match status" value="1"/>
</dbReference>
<dbReference type="GO" id="GO:0006508">
    <property type="term" value="P:proteolysis"/>
    <property type="evidence" value="ECO:0007669"/>
    <property type="project" value="InterPro"/>
</dbReference>
<dbReference type="InterPro" id="IPR001590">
    <property type="entry name" value="Peptidase_M12B"/>
</dbReference>
<dbReference type="PANTHER" id="PTHR11905:SF247">
    <property type="entry name" value="PEPTIDASE M12B DOMAIN-CONTAINING PROTEIN"/>
    <property type="match status" value="1"/>
</dbReference>
<comment type="caution">
    <text evidence="1">Lacks conserved residue(s) required for the propagation of feature annotation.</text>
</comment>
<evidence type="ECO:0000313" key="2">
    <source>
        <dbReference type="EMBL" id="CAF3046636.1"/>
    </source>
</evidence>
<feature type="active site" evidence="1">
    <location>
        <position position="340"/>
    </location>
</feature>
<organism evidence="2 3">
    <name type="scientific">Lepeophtheirus salmonis</name>
    <name type="common">Salmon louse</name>
    <name type="synonym">Caligus salmonis</name>
    <dbReference type="NCBI Taxonomy" id="72036"/>
    <lineage>
        <taxon>Eukaryota</taxon>
        <taxon>Metazoa</taxon>
        <taxon>Ecdysozoa</taxon>
        <taxon>Arthropoda</taxon>
        <taxon>Crustacea</taxon>
        <taxon>Multicrustacea</taxon>
        <taxon>Hexanauplia</taxon>
        <taxon>Copepoda</taxon>
        <taxon>Siphonostomatoida</taxon>
        <taxon>Caligidae</taxon>
        <taxon>Lepeophtheirus</taxon>
    </lineage>
</organism>
<dbReference type="Proteomes" id="UP000675881">
    <property type="component" value="Chromosome 9"/>
</dbReference>
<proteinExistence type="predicted"/>
<feature type="binding site" evidence="1">
    <location>
        <position position="343"/>
    </location>
    <ligand>
        <name>Zn(2+)</name>
        <dbReference type="ChEBI" id="CHEBI:29105"/>
        <note>catalytic</note>
    </ligand>
</feature>
<protein>
    <submittedName>
        <fullName evidence="2">(salmon louse) hypothetical protein</fullName>
    </submittedName>
</protein>
<reference evidence="2" key="1">
    <citation type="submission" date="2021-02" db="EMBL/GenBank/DDBJ databases">
        <authorList>
            <person name="Bekaert M."/>
        </authorList>
    </citation>
    <scope>NUCLEOTIDE SEQUENCE</scope>
    <source>
        <strain evidence="2">IoA-00</strain>
    </source>
</reference>
<evidence type="ECO:0000313" key="3">
    <source>
        <dbReference type="Proteomes" id="UP000675881"/>
    </source>
</evidence>
<dbReference type="Gene3D" id="3.40.390.10">
    <property type="entry name" value="Collagenase (Catalytic Domain)"/>
    <property type="match status" value="1"/>
</dbReference>
<feature type="binding site" evidence="1">
    <location>
        <position position="339"/>
    </location>
    <ligand>
        <name>Zn(2+)</name>
        <dbReference type="ChEBI" id="CHEBI:29105"/>
        <note>catalytic</note>
    </ligand>
</feature>
<dbReference type="InterPro" id="IPR024079">
    <property type="entry name" value="MetalloPept_cat_dom_sf"/>
</dbReference>
<gene>
    <name evidence="2" type="ORF">LSAA_14972</name>
</gene>
<keyword evidence="3" id="KW-1185">Reference proteome</keyword>
<dbReference type="EMBL" id="HG994588">
    <property type="protein sequence ID" value="CAF3046636.1"/>
    <property type="molecule type" value="Genomic_DNA"/>
</dbReference>
<dbReference type="AlphaFoldDB" id="A0A7R8D9P1"/>
<dbReference type="Pfam" id="PF01421">
    <property type="entry name" value="Reprolysin"/>
    <property type="match status" value="1"/>
</dbReference>
<keyword evidence="1" id="KW-0862">Zinc</keyword>
<name>A0A7R8D9P1_LEPSM</name>
<evidence type="ECO:0000256" key="1">
    <source>
        <dbReference type="PROSITE-ProRule" id="PRU00276"/>
    </source>
</evidence>
<accession>A0A7R8D9P1</accession>
<feature type="binding site" evidence="1">
    <location>
        <position position="349"/>
    </location>
    <ligand>
        <name>Zn(2+)</name>
        <dbReference type="ChEBI" id="CHEBI:29105"/>
        <note>catalytic</note>
    </ligand>
</feature>
<sequence>MKISYWISTQYLVFLLYGVVVWSQREELGVLRRLASLSGKDDKVQFSIYAFGEEMLFNFTRNKDLIPPGFKIKINSSFIASLSDYGNGEIYGFISGQGKTIEVHPLSKDLLSAVRSKPTAFGFDNPDASEVFLMKQIKLPSLSNDEYFSNDVYNPQDLNRHLDTRYYDQMRKLTIELAVFVDYEAFKGLLELHNSTRTAFHVLLAHMNQVHSLFKMTNLQNRVDISLIKLEILDGEFFPKYNGERKHLLESFCQYQQKLNNPHDNNPNHWDLAVLLTGLNLWTESATRGRDYSTFGVSTTNGICTQTHSCAVAELRVRIKEEDEMPISSGFGSSFIMAHEIRHNLGISHDRLDDECSKNEFVMNSTTKIVKEKLNGPNVQQGN</sequence>
<dbReference type="GO" id="GO:0046872">
    <property type="term" value="F:metal ion binding"/>
    <property type="evidence" value="ECO:0007669"/>
    <property type="project" value="UniProtKB-KW"/>
</dbReference>
<dbReference type="OrthoDB" id="9942326at2759"/>
<dbReference type="GO" id="GO:0004222">
    <property type="term" value="F:metalloendopeptidase activity"/>
    <property type="evidence" value="ECO:0007669"/>
    <property type="project" value="InterPro"/>
</dbReference>
<dbReference type="PANTHER" id="PTHR11905">
    <property type="entry name" value="ADAM A DISINTEGRIN AND METALLOPROTEASE DOMAIN"/>
    <property type="match status" value="1"/>
</dbReference>
<keyword evidence="1" id="KW-0479">Metal-binding</keyword>
<dbReference type="PROSITE" id="PS50215">
    <property type="entry name" value="ADAM_MEPRO"/>
    <property type="match status" value="1"/>
</dbReference>